<dbReference type="AlphaFoldDB" id="A0A9I9E8V6"/>
<sequence>MHCILKEKRAANKAISKTFCILLLSSPLISNLNSYVSKKNPEVIKSKSNVHNFAYAVKEINVLLKIESNPIATIRNGVADDFRGKWSLKYHFQLRSNFHQSHAGIYLFFQNPTDIYLRSDNIHDILSN</sequence>
<organism evidence="1">
    <name type="scientific">Cucumis melo</name>
    <name type="common">Muskmelon</name>
    <dbReference type="NCBI Taxonomy" id="3656"/>
    <lineage>
        <taxon>Eukaryota</taxon>
        <taxon>Viridiplantae</taxon>
        <taxon>Streptophyta</taxon>
        <taxon>Embryophyta</taxon>
        <taxon>Tracheophyta</taxon>
        <taxon>Spermatophyta</taxon>
        <taxon>Magnoliopsida</taxon>
        <taxon>eudicotyledons</taxon>
        <taxon>Gunneridae</taxon>
        <taxon>Pentapetalae</taxon>
        <taxon>rosids</taxon>
        <taxon>fabids</taxon>
        <taxon>Cucurbitales</taxon>
        <taxon>Cucurbitaceae</taxon>
        <taxon>Benincaseae</taxon>
        <taxon>Cucumis</taxon>
    </lineage>
</organism>
<name>A0A9I9E8V6_CUCME</name>
<evidence type="ECO:0000313" key="1">
    <source>
        <dbReference type="EnsemblPlants" id="MELO3C030392.2.1"/>
    </source>
</evidence>
<proteinExistence type="predicted"/>
<dbReference type="Gramene" id="MELO3C030392.2.1">
    <property type="protein sequence ID" value="MELO3C030392.2.1"/>
    <property type="gene ID" value="MELO3C030392.2"/>
</dbReference>
<dbReference type="EnsemblPlants" id="MELO3C030392.2.1">
    <property type="protein sequence ID" value="MELO3C030392.2.1"/>
    <property type="gene ID" value="MELO3C030392.2"/>
</dbReference>
<protein>
    <submittedName>
        <fullName evidence="1">Uncharacterized protein</fullName>
    </submittedName>
</protein>
<accession>A0A9I9E8V6</accession>
<reference evidence="1" key="1">
    <citation type="submission" date="2023-03" db="UniProtKB">
        <authorList>
            <consortium name="EnsemblPlants"/>
        </authorList>
    </citation>
    <scope>IDENTIFICATION</scope>
</reference>